<feature type="region of interest" description="Disordered" evidence="1">
    <location>
        <begin position="146"/>
        <end position="190"/>
    </location>
</feature>
<keyword evidence="2" id="KW-0472">Membrane</keyword>
<dbReference type="Proteomes" id="UP001550535">
    <property type="component" value="Unassembled WGS sequence"/>
</dbReference>
<evidence type="ECO:0000256" key="1">
    <source>
        <dbReference type="SAM" id="MobiDB-lite"/>
    </source>
</evidence>
<organism evidence="4 5">
    <name type="scientific">Nocardia niwae</name>
    <dbReference type="NCBI Taxonomy" id="626084"/>
    <lineage>
        <taxon>Bacteria</taxon>
        <taxon>Bacillati</taxon>
        <taxon>Actinomycetota</taxon>
        <taxon>Actinomycetes</taxon>
        <taxon>Mycobacteriales</taxon>
        <taxon>Nocardiaceae</taxon>
        <taxon>Nocardia</taxon>
    </lineage>
</organism>
<sequence length="270" mass="26842">MTNPNDPWGQRPEDAPTEHLGPPGKSGYGGPAHTTEYLEAYGTGAPSEYPPTEQYGSWGPPPGANATREFPAYDPQWAAYPDSGGDRWQGTAGPPGGVMPPGGGPPPGAPQPPRRNTGLWIALGLGVVMLIGAIGVVAGVLLGGSDSGSSDTAAASTTRVTTRPAPAPRSAQPTPPSGLPGVPGLGDVDGLGATMGTITANDGGTLTVSSVMGNTITVRTDANTQVIALSGTEVSDLAPGELVLIQGDKAPDGSIQAKVIIGTSLPGGGR</sequence>
<keyword evidence="2" id="KW-1133">Transmembrane helix</keyword>
<feature type="transmembrane region" description="Helical" evidence="2">
    <location>
        <begin position="119"/>
        <end position="142"/>
    </location>
</feature>
<dbReference type="InterPro" id="IPR043724">
    <property type="entry name" value="DUF5666"/>
</dbReference>
<proteinExistence type="predicted"/>
<feature type="domain" description="DUF5666" evidence="3">
    <location>
        <begin position="196"/>
        <end position="260"/>
    </location>
</feature>
<evidence type="ECO:0000313" key="5">
    <source>
        <dbReference type="Proteomes" id="UP001550535"/>
    </source>
</evidence>
<gene>
    <name evidence="4" type="ORF">ABZ507_28965</name>
</gene>
<feature type="region of interest" description="Disordered" evidence="1">
    <location>
        <begin position="1"/>
        <end position="115"/>
    </location>
</feature>
<feature type="compositionally biased region" description="Low complexity" evidence="1">
    <location>
        <begin position="147"/>
        <end position="172"/>
    </location>
</feature>
<keyword evidence="2" id="KW-0812">Transmembrane</keyword>
<dbReference type="EMBL" id="JBEYBR010000102">
    <property type="protein sequence ID" value="MEU2125856.1"/>
    <property type="molecule type" value="Genomic_DNA"/>
</dbReference>
<protein>
    <submittedName>
        <fullName evidence="4">DUF5666 domain-containing protein</fullName>
    </submittedName>
</protein>
<evidence type="ECO:0000259" key="3">
    <source>
        <dbReference type="Pfam" id="PF18914"/>
    </source>
</evidence>
<comment type="caution">
    <text evidence="4">The sequence shown here is derived from an EMBL/GenBank/DDBJ whole genome shotgun (WGS) entry which is preliminary data.</text>
</comment>
<accession>A0ABV2XIX5</accession>
<keyword evidence="5" id="KW-1185">Reference proteome</keyword>
<dbReference type="Pfam" id="PF18914">
    <property type="entry name" value="DUF5666"/>
    <property type="match status" value="1"/>
</dbReference>
<evidence type="ECO:0000313" key="4">
    <source>
        <dbReference type="EMBL" id="MEU2125856.1"/>
    </source>
</evidence>
<name>A0ABV2XIX5_9NOCA</name>
<reference evidence="4 5" key="1">
    <citation type="submission" date="2024-06" db="EMBL/GenBank/DDBJ databases">
        <title>The Natural Products Discovery Center: Release of the First 8490 Sequenced Strains for Exploring Actinobacteria Biosynthetic Diversity.</title>
        <authorList>
            <person name="Kalkreuter E."/>
            <person name="Kautsar S.A."/>
            <person name="Yang D."/>
            <person name="Bader C.D."/>
            <person name="Teijaro C.N."/>
            <person name="Fluegel L."/>
            <person name="Davis C.M."/>
            <person name="Simpson J.R."/>
            <person name="Lauterbach L."/>
            <person name="Steele A.D."/>
            <person name="Gui C."/>
            <person name="Meng S."/>
            <person name="Li G."/>
            <person name="Viehrig K."/>
            <person name="Ye F."/>
            <person name="Su P."/>
            <person name="Kiefer A.F."/>
            <person name="Nichols A."/>
            <person name="Cepeda A.J."/>
            <person name="Yan W."/>
            <person name="Fan B."/>
            <person name="Jiang Y."/>
            <person name="Adhikari A."/>
            <person name="Zheng C.-J."/>
            <person name="Schuster L."/>
            <person name="Cowan T.M."/>
            <person name="Smanski M.J."/>
            <person name="Chevrette M.G."/>
            <person name="De Carvalho L.P.S."/>
            <person name="Shen B."/>
        </authorList>
    </citation>
    <scope>NUCLEOTIDE SEQUENCE [LARGE SCALE GENOMIC DNA]</scope>
    <source>
        <strain evidence="4 5">NPDC019434</strain>
    </source>
</reference>
<evidence type="ECO:0000256" key="2">
    <source>
        <dbReference type="SAM" id="Phobius"/>
    </source>
</evidence>
<feature type="compositionally biased region" description="Pro residues" evidence="1">
    <location>
        <begin position="102"/>
        <end position="113"/>
    </location>
</feature>
<dbReference type="RefSeq" id="WP_063016432.1">
    <property type="nucleotide sequence ID" value="NZ_JBEYBR010000102.1"/>
</dbReference>